<dbReference type="PRINTS" id="PR00450">
    <property type="entry name" value="RECOVERIN"/>
</dbReference>
<dbReference type="Ensembl" id="ENSHCOT00000005541.1">
    <property type="protein sequence ID" value="ENSHCOP00000005336.1"/>
    <property type="gene ID" value="ENSHCOG00000006986.1"/>
</dbReference>
<evidence type="ECO:0000313" key="5">
    <source>
        <dbReference type="Ensembl" id="ENSHCOP00000005336.1"/>
    </source>
</evidence>
<dbReference type="STRING" id="109280.ENSHCOP00000005336"/>
<reference evidence="5" key="2">
    <citation type="submission" date="2025-09" db="UniProtKB">
        <authorList>
            <consortium name="Ensembl"/>
        </authorList>
    </citation>
    <scope>IDENTIFICATION</scope>
</reference>
<dbReference type="RefSeq" id="XP_019741768.1">
    <property type="nucleotide sequence ID" value="XM_019886209.1"/>
</dbReference>
<proteinExistence type="predicted"/>
<evidence type="ECO:0000256" key="3">
    <source>
        <dbReference type="ARBA" id="ARBA00022837"/>
    </source>
</evidence>
<dbReference type="PROSITE" id="PS00018">
    <property type="entry name" value="EF_HAND_1"/>
    <property type="match status" value="3"/>
</dbReference>
<sequence>MLPVRSKMSKRMIQNLAESICKKPIHFNKREVECLIREFHALLEEPASSARSVGGLDRWKLRSFLHNAFGLTNDTIMDGVFRTFDKDNDGLVSLKEWIEGLSVVLRGTLDERIKYCFHVYDLNADKYITREEMLQMLRYSLRLPGEEDPYDGIKDLVEITLKRMDHDHDDRLSLDDFTKSVKEVNHVLEAFGTCLPNTTRIETFQQRVFQSQVHG</sequence>
<dbReference type="AlphaFoldDB" id="A0A3Q2XY26"/>
<keyword evidence="1" id="KW-0479">Metal-binding</keyword>
<feature type="domain" description="EF-hand" evidence="4">
    <location>
        <begin position="108"/>
        <end position="143"/>
    </location>
</feature>
<dbReference type="SMART" id="SM00054">
    <property type="entry name" value="EFh"/>
    <property type="match status" value="2"/>
</dbReference>
<dbReference type="PANTHER" id="PTHR23055:SF60">
    <property type="entry name" value="CALAXIN"/>
    <property type="match status" value="1"/>
</dbReference>
<dbReference type="PROSITE" id="PS50222">
    <property type="entry name" value="EF_HAND_2"/>
    <property type="match status" value="2"/>
</dbReference>
<evidence type="ECO:0000313" key="6">
    <source>
        <dbReference type="Proteomes" id="UP000264820"/>
    </source>
</evidence>
<dbReference type="OrthoDB" id="191686at2759"/>
<dbReference type="Proteomes" id="UP000264820">
    <property type="component" value="Unplaced"/>
</dbReference>
<protein>
    <submittedName>
        <fullName evidence="5">EF-hand calcium-binding domain-containing protein 1-like</fullName>
    </submittedName>
</protein>
<dbReference type="PANTHER" id="PTHR23055">
    <property type="entry name" value="CALCIUM BINDING PROTEINS"/>
    <property type="match status" value="1"/>
</dbReference>
<dbReference type="InterPro" id="IPR011992">
    <property type="entry name" value="EF-hand-dom_pair"/>
</dbReference>
<organism evidence="5 6">
    <name type="scientific">Hippocampus comes</name>
    <name type="common">Tiger tail seahorse</name>
    <dbReference type="NCBI Taxonomy" id="109280"/>
    <lineage>
        <taxon>Eukaryota</taxon>
        <taxon>Metazoa</taxon>
        <taxon>Chordata</taxon>
        <taxon>Craniata</taxon>
        <taxon>Vertebrata</taxon>
        <taxon>Euteleostomi</taxon>
        <taxon>Actinopterygii</taxon>
        <taxon>Neopterygii</taxon>
        <taxon>Teleostei</taxon>
        <taxon>Neoteleostei</taxon>
        <taxon>Acanthomorphata</taxon>
        <taxon>Syngnathiaria</taxon>
        <taxon>Syngnathiformes</taxon>
        <taxon>Syngnathoidei</taxon>
        <taxon>Syngnathidae</taxon>
        <taxon>Hippocampus</taxon>
    </lineage>
</organism>
<dbReference type="Gene3D" id="1.10.238.10">
    <property type="entry name" value="EF-hand"/>
    <property type="match status" value="1"/>
</dbReference>
<evidence type="ECO:0000256" key="1">
    <source>
        <dbReference type="ARBA" id="ARBA00022723"/>
    </source>
</evidence>
<feature type="domain" description="EF-hand" evidence="4">
    <location>
        <begin position="72"/>
        <end position="107"/>
    </location>
</feature>
<dbReference type="InterPro" id="IPR002048">
    <property type="entry name" value="EF_hand_dom"/>
</dbReference>
<accession>A0A3Q2XY26</accession>
<dbReference type="CTD" id="79645"/>
<dbReference type="GO" id="GO:0005509">
    <property type="term" value="F:calcium ion binding"/>
    <property type="evidence" value="ECO:0007669"/>
    <property type="project" value="InterPro"/>
</dbReference>
<dbReference type="OMA" id="MLKNSIH"/>
<dbReference type="GeneID" id="109525606"/>
<name>A0A3Q2XY26_HIPCM</name>
<keyword evidence="2" id="KW-0677">Repeat</keyword>
<dbReference type="InterPro" id="IPR028846">
    <property type="entry name" value="Recoverin"/>
</dbReference>
<keyword evidence="3" id="KW-0106">Calcium</keyword>
<evidence type="ECO:0000259" key="4">
    <source>
        <dbReference type="PROSITE" id="PS50222"/>
    </source>
</evidence>
<dbReference type="Pfam" id="PF13202">
    <property type="entry name" value="EF-hand_5"/>
    <property type="match status" value="1"/>
</dbReference>
<keyword evidence="6" id="KW-1185">Reference proteome</keyword>
<reference evidence="5" key="1">
    <citation type="submission" date="2025-08" db="UniProtKB">
        <authorList>
            <consortium name="Ensembl"/>
        </authorList>
    </citation>
    <scope>IDENTIFICATION</scope>
</reference>
<dbReference type="InterPro" id="IPR018247">
    <property type="entry name" value="EF_Hand_1_Ca_BS"/>
</dbReference>
<dbReference type="GeneTree" id="ENSGT00940000165470"/>
<dbReference type="SUPFAM" id="SSF47473">
    <property type="entry name" value="EF-hand"/>
    <property type="match status" value="1"/>
</dbReference>
<evidence type="ECO:0000256" key="2">
    <source>
        <dbReference type="ARBA" id="ARBA00022737"/>
    </source>
</evidence>
<dbReference type="CDD" id="cd00051">
    <property type="entry name" value="EFh"/>
    <property type="match status" value="1"/>
</dbReference>
<dbReference type="Pfam" id="PF13499">
    <property type="entry name" value="EF-hand_7"/>
    <property type="match status" value="1"/>
</dbReference>
<dbReference type="KEGG" id="hcq:109525606"/>